<dbReference type="GO" id="GO:0046872">
    <property type="term" value="F:metal ion binding"/>
    <property type="evidence" value="ECO:0007669"/>
    <property type="project" value="UniProtKB-KW"/>
</dbReference>
<sequence length="243" mass="27973">MIIDTHCHIDLYPNPRKVLQDCVKANITLLAMTNLPSHFEIGYSHFQSLRKIRLALGMHPLMADFHKKEFDLFLKNINKTSYIGEIGLDFSKEGYETKDIQLASFNRILKLVSDKKKILSLHSRKAENEVFELLIQYKIQYAIFHWYSGGLNLIKNISDAGYYFSINPAMIKSISGQKIISKIPRENILTETDGPFICKGNLPLIPGEIEEVLDYLSKIWNINIDEVQNIINVNFKNLISNLK</sequence>
<accession>A0A644SJZ2</accession>
<dbReference type="CDD" id="cd01310">
    <property type="entry name" value="TatD_DNAse"/>
    <property type="match status" value="1"/>
</dbReference>
<dbReference type="EC" id="3.1.-.-" evidence="4"/>
<evidence type="ECO:0000256" key="1">
    <source>
        <dbReference type="ARBA" id="ARBA00009275"/>
    </source>
</evidence>
<dbReference type="PIRSF" id="PIRSF005902">
    <property type="entry name" value="DNase_TatD"/>
    <property type="match status" value="1"/>
</dbReference>
<reference evidence="4" key="1">
    <citation type="submission" date="2019-08" db="EMBL/GenBank/DDBJ databases">
        <authorList>
            <person name="Kucharzyk K."/>
            <person name="Murdoch R.W."/>
            <person name="Higgins S."/>
            <person name="Loffler F."/>
        </authorList>
    </citation>
    <scope>NUCLEOTIDE SEQUENCE</scope>
</reference>
<evidence type="ECO:0000256" key="3">
    <source>
        <dbReference type="ARBA" id="ARBA00022801"/>
    </source>
</evidence>
<dbReference type="PANTHER" id="PTHR46317">
    <property type="entry name" value="HYDROLASE OF PHP SUPERFAMILY-RELATED PROTEIN"/>
    <property type="match status" value="1"/>
</dbReference>
<dbReference type="GO" id="GO:0016788">
    <property type="term" value="F:hydrolase activity, acting on ester bonds"/>
    <property type="evidence" value="ECO:0007669"/>
    <property type="project" value="InterPro"/>
</dbReference>
<gene>
    <name evidence="4" type="primary">ycfH_1</name>
    <name evidence="4" type="ORF">SDC9_00463</name>
</gene>
<protein>
    <submittedName>
        <fullName evidence="4">Putative metal-dependent hydrolase YcfH</fullName>
        <ecNumber evidence="4">3.1.-.-</ecNumber>
    </submittedName>
</protein>
<dbReference type="InterPro" id="IPR001130">
    <property type="entry name" value="TatD-like"/>
</dbReference>
<keyword evidence="3 4" id="KW-0378">Hydrolase</keyword>
<dbReference type="InterPro" id="IPR018228">
    <property type="entry name" value="DNase_TatD-rel_CS"/>
</dbReference>
<dbReference type="PROSITE" id="PS01137">
    <property type="entry name" value="TATD_1"/>
    <property type="match status" value="1"/>
</dbReference>
<dbReference type="PANTHER" id="PTHR46317:SF1">
    <property type="entry name" value="HYDROLASE, TATD FAMILY"/>
    <property type="match status" value="1"/>
</dbReference>
<comment type="similarity">
    <text evidence="1">Belongs to the metallo-dependent hydrolases superfamily. TatD-type hydrolase family.</text>
</comment>
<evidence type="ECO:0000256" key="2">
    <source>
        <dbReference type="ARBA" id="ARBA00022723"/>
    </source>
</evidence>
<dbReference type="NCBIfam" id="NF041926">
    <property type="entry name" value="QatD"/>
    <property type="match status" value="1"/>
</dbReference>
<proteinExistence type="inferred from homology"/>
<keyword evidence="2" id="KW-0479">Metal-binding</keyword>
<dbReference type="AlphaFoldDB" id="A0A644SJZ2"/>
<dbReference type="EMBL" id="VSSQ01000001">
    <property type="protein sequence ID" value="MPL54996.1"/>
    <property type="molecule type" value="Genomic_DNA"/>
</dbReference>
<name>A0A644SJZ2_9ZZZZ</name>
<dbReference type="Pfam" id="PF01026">
    <property type="entry name" value="TatD_DNase"/>
    <property type="match status" value="1"/>
</dbReference>
<dbReference type="SUPFAM" id="SSF51556">
    <property type="entry name" value="Metallo-dependent hydrolases"/>
    <property type="match status" value="1"/>
</dbReference>
<dbReference type="InterPro" id="IPR049677">
    <property type="entry name" value="QatD"/>
</dbReference>
<dbReference type="InterPro" id="IPR032466">
    <property type="entry name" value="Metal_Hydrolase"/>
</dbReference>
<organism evidence="4">
    <name type="scientific">bioreactor metagenome</name>
    <dbReference type="NCBI Taxonomy" id="1076179"/>
    <lineage>
        <taxon>unclassified sequences</taxon>
        <taxon>metagenomes</taxon>
        <taxon>ecological metagenomes</taxon>
    </lineage>
</organism>
<comment type="caution">
    <text evidence="4">The sequence shown here is derived from an EMBL/GenBank/DDBJ whole genome shotgun (WGS) entry which is preliminary data.</text>
</comment>
<dbReference type="Gene3D" id="3.20.20.140">
    <property type="entry name" value="Metal-dependent hydrolases"/>
    <property type="match status" value="1"/>
</dbReference>
<evidence type="ECO:0000313" key="4">
    <source>
        <dbReference type="EMBL" id="MPL54996.1"/>
    </source>
</evidence>